<dbReference type="AlphaFoldDB" id="A0A1N6CWP7"/>
<keyword evidence="5" id="KW-1003">Cell membrane</keyword>
<evidence type="ECO:0000256" key="3">
    <source>
        <dbReference type="ARBA" id="ARBA00010299"/>
    </source>
</evidence>
<dbReference type="OrthoDB" id="9780302at2"/>
<dbReference type="PANTHER" id="PTHR30534:SF0">
    <property type="entry name" value="FLAGELLAR MOTOR SWITCH PROTEIN FLIG"/>
    <property type="match status" value="1"/>
</dbReference>
<evidence type="ECO:0000256" key="9">
    <source>
        <dbReference type="ARBA" id="ARBA00023143"/>
    </source>
</evidence>
<dbReference type="GO" id="GO:0003774">
    <property type="term" value="F:cytoskeletal motor activity"/>
    <property type="evidence" value="ECO:0007669"/>
    <property type="project" value="InterPro"/>
</dbReference>
<evidence type="ECO:0000313" key="14">
    <source>
        <dbReference type="EMBL" id="SIN62886.1"/>
    </source>
</evidence>
<reference evidence="15" key="1">
    <citation type="submission" date="2016-11" db="EMBL/GenBank/DDBJ databases">
        <authorList>
            <person name="Varghese N."/>
            <person name="Submissions S."/>
        </authorList>
    </citation>
    <scope>NUCLEOTIDE SEQUENCE [LARGE SCALE GENOMIC DNA]</scope>
    <source>
        <strain evidence="15">DSM 22363</strain>
    </source>
</reference>
<evidence type="ECO:0000256" key="8">
    <source>
        <dbReference type="ARBA" id="ARBA00023136"/>
    </source>
</evidence>
<dbReference type="Proteomes" id="UP000185192">
    <property type="component" value="Unassembled WGS sequence"/>
</dbReference>
<keyword evidence="8" id="KW-0472">Membrane</keyword>
<keyword evidence="14" id="KW-0966">Cell projection</keyword>
<accession>A0A1N6CWP7</accession>
<comment type="subcellular location">
    <subcellularLocation>
        <location evidence="1">Bacterial flagellum basal body</location>
    </subcellularLocation>
    <subcellularLocation>
        <location evidence="2">Cell membrane</location>
        <topology evidence="2">Peripheral membrane protein</topology>
        <orientation evidence="2">Cytoplasmic side</orientation>
    </subcellularLocation>
</comment>
<dbReference type="PRINTS" id="PR00954">
    <property type="entry name" value="FLGMOTORFLIG"/>
</dbReference>
<dbReference type="GO" id="GO:0071973">
    <property type="term" value="P:bacterial-type flagellum-dependent cell motility"/>
    <property type="evidence" value="ECO:0007669"/>
    <property type="project" value="InterPro"/>
</dbReference>
<dbReference type="InterPro" id="IPR000090">
    <property type="entry name" value="Flg_Motor_Flig"/>
</dbReference>
<dbReference type="EMBL" id="FSQW01000001">
    <property type="protein sequence ID" value="SIN62886.1"/>
    <property type="molecule type" value="Genomic_DNA"/>
</dbReference>
<dbReference type="SUPFAM" id="SSF48029">
    <property type="entry name" value="FliG"/>
    <property type="match status" value="2"/>
</dbReference>
<gene>
    <name evidence="14" type="ORF">SAMN02745824_1144</name>
</gene>
<feature type="domain" description="Flagellar motor switch protein FliG N-terminal" evidence="13">
    <location>
        <begin position="19"/>
        <end position="113"/>
    </location>
</feature>
<evidence type="ECO:0000256" key="10">
    <source>
        <dbReference type="ARBA" id="ARBA00025598"/>
    </source>
</evidence>
<dbReference type="InterPro" id="IPR028263">
    <property type="entry name" value="FliG_N"/>
</dbReference>
<dbReference type="InterPro" id="IPR032779">
    <property type="entry name" value="FliG_M"/>
</dbReference>
<dbReference type="Gene3D" id="1.10.220.30">
    <property type="match status" value="3"/>
</dbReference>
<evidence type="ECO:0000259" key="11">
    <source>
        <dbReference type="Pfam" id="PF01706"/>
    </source>
</evidence>
<dbReference type="Pfam" id="PF01706">
    <property type="entry name" value="FliG_C"/>
    <property type="match status" value="1"/>
</dbReference>
<dbReference type="GO" id="GO:0005886">
    <property type="term" value="C:plasma membrane"/>
    <property type="evidence" value="ECO:0007669"/>
    <property type="project" value="UniProtKB-SubCell"/>
</dbReference>
<organism evidence="14 15">
    <name type="scientific">Parasphingorhabdus marina DSM 22363</name>
    <dbReference type="NCBI Taxonomy" id="1123272"/>
    <lineage>
        <taxon>Bacteria</taxon>
        <taxon>Pseudomonadati</taxon>
        <taxon>Pseudomonadota</taxon>
        <taxon>Alphaproteobacteria</taxon>
        <taxon>Sphingomonadales</taxon>
        <taxon>Sphingomonadaceae</taxon>
        <taxon>Parasphingorhabdus</taxon>
    </lineage>
</organism>
<dbReference type="InterPro" id="IPR023087">
    <property type="entry name" value="Flg_Motor_Flig_C"/>
</dbReference>
<keyword evidence="7" id="KW-0283">Flagellar rotation</keyword>
<dbReference type="Pfam" id="PF14841">
    <property type="entry name" value="FliG_M"/>
    <property type="match status" value="1"/>
</dbReference>
<sequence>MPEAAEQTDEATESLTEDGTRAAAILLMLISEEEASDILTRLEPEEVKQLGQTMYSVADVGVEDINKVFDRFIDCAKGRTTVGYQAGEQIQGMLTRALGEKRAENMLTEIAPPKVDTESLEPLKWMNPPEIVSMLEDEHPQVKALVMSFLEAEVAATTLKLLPQEEQDDIVYRVATMRPVSKEAIATLEQLLLNYSSCAGSSLPKSMGGISDAAAIMNNMGKVESKRILKLLTKREKQTALSIEDEMFVFADLINIDVKNLGTLMRSIDNEVMIPALKGAEPALKDKIFSCMSSRAVQSIEDEMEDRGPIPGSEVIAAQKAVIAEAKRLADEGTIMIGGADDDFV</sequence>
<evidence type="ECO:0000256" key="6">
    <source>
        <dbReference type="ARBA" id="ARBA00022500"/>
    </source>
</evidence>
<dbReference type="RefSeq" id="WP_074204107.1">
    <property type="nucleotide sequence ID" value="NZ_FSQW01000001.1"/>
</dbReference>
<evidence type="ECO:0000256" key="2">
    <source>
        <dbReference type="ARBA" id="ARBA00004413"/>
    </source>
</evidence>
<keyword evidence="14" id="KW-0282">Flagellum</keyword>
<keyword evidence="14" id="KW-0969">Cilium</keyword>
<protein>
    <recommendedName>
        <fullName evidence="4">Flagellar motor switch protein FliG</fullName>
    </recommendedName>
</protein>
<dbReference type="GO" id="GO:0006935">
    <property type="term" value="P:chemotaxis"/>
    <property type="evidence" value="ECO:0007669"/>
    <property type="project" value="UniProtKB-KW"/>
</dbReference>
<name>A0A1N6CWP7_9SPHN</name>
<evidence type="ECO:0000256" key="4">
    <source>
        <dbReference type="ARBA" id="ARBA00021870"/>
    </source>
</evidence>
<evidence type="ECO:0000256" key="7">
    <source>
        <dbReference type="ARBA" id="ARBA00022779"/>
    </source>
</evidence>
<feature type="domain" description="Flagellar motor switch protein FliG C-terminal" evidence="11">
    <location>
        <begin position="232"/>
        <end position="337"/>
    </location>
</feature>
<proteinExistence type="inferred from homology"/>
<dbReference type="Pfam" id="PF14842">
    <property type="entry name" value="FliG_N"/>
    <property type="match status" value="1"/>
</dbReference>
<dbReference type="InterPro" id="IPR011002">
    <property type="entry name" value="FliG_a-hlx"/>
</dbReference>
<dbReference type="STRING" id="1123272.SAMN02745824_1144"/>
<evidence type="ECO:0000256" key="1">
    <source>
        <dbReference type="ARBA" id="ARBA00004117"/>
    </source>
</evidence>
<dbReference type="PANTHER" id="PTHR30534">
    <property type="entry name" value="FLAGELLAR MOTOR SWITCH PROTEIN FLIG"/>
    <property type="match status" value="1"/>
</dbReference>
<keyword evidence="6" id="KW-0145">Chemotaxis</keyword>
<keyword evidence="9" id="KW-0975">Bacterial flagellum</keyword>
<comment type="similarity">
    <text evidence="3">Belongs to the FliG family.</text>
</comment>
<comment type="function">
    <text evidence="10">FliG is one of three proteins (FliG, FliN, FliM) that forms the rotor-mounted switch complex (C ring), located at the base of the basal body. This complex interacts with the CheY and CheZ chemotaxis proteins, in addition to contacting components of the motor that determine the direction of flagellar rotation.</text>
</comment>
<evidence type="ECO:0000256" key="5">
    <source>
        <dbReference type="ARBA" id="ARBA00022475"/>
    </source>
</evidence>
<evidence type="ECO:0000259" key="12">
    <source>
        <dbReference type="Pfam" id="PF14841"/>
    </source>
</evidence>
<evidence type="ECO:0000313" key="15">
    <source>
        <dbReference type="Proteomes" id="UP000185192"/>
    </source>
</evidence>
<dbReference type="GO" id="GO:0009425">
    <property type="term" value="C:bacterial-type flagellum basal body"/>
    <property type="evidence" value="ECO:0007669"/>
    <property type="project" value="UniProtKB-SubCell"/>
</dbReference>
<evidence type="ECO:0000259" key="13">
    <source>
        <dbReference type="Pfam" id="PF14842"/>
    </source>
</evidence>
<keyword evidence="15" id="KW-1185">Reference proteome</keyword>
<feature type="domain" description="Flagellar motor switch protein FliG middle" evidence="12">
    <location>
        <begin position="129"/>
        <end position="193"/>
    </location>
</feature>